<protein>
    <submittedName>
        <fullName evidence="3">Uncharacterized protein</fullName>
    </submittedName>
</protein>
<name>A0A9P7ZC35_9HELO</name>
<sequence length="95" mass="10598">MMLRSQAPTLRWLLHLLLLVLISFANTLTVCFYFSSALSIYLTISKTRKPTLSKSTQNIVSSETSDSSGNSLGQAKWLKSQNLSFPHDSLPRPLV</sequence>
<dbReference type="Proteomes" id="UP000887226">
    <property type="component" value="Unassembled WGS sequence"/>
</dbReference>
<keyword evidence="2" id="KW-1133">Transmembrane helix</keyword>
<evidence type="ECO:0000313" key="3">
    <source>
        <dbReference type="EMBL" id="KAG9249097.1"/>
    </source>
</evidence>
<reference evidence="3" key="1">
    <citation type="journal article" date="2021" name="IMA Fungus">
        <title>Genomic characterization of three marine fungi, including Emericellopsis atlantica sp. nov. with signatures of a generalist lifestyle and marine biomass degradation.</title>
        <authorList>
            <person name="Hagestad O.C."/>
            <person name="Hou L."/>
            <person name="Andersen J.H."/>
            <person name="Hansen E.H."/>
            <person name="Altermark B."/>
            <person name="Li C."/>
            <person name="Kuhnert E."/>
            <person name="Cox R.J."/>
            <person name="Crous P.W."/>
            <person name="Spatafora J.W."/>
            <person name="Lail K."/>
            <person name="Amirebrahimi M."/>
            <person name="Lipzen A."/>
            <person name="Pangilinan J."/>
            <person name="Andreopoulos W."/>
            <person name="Hayes R.D."/>
            <person name="Ng V."/>
            <person name="Grigoriev I.V."/>
            <person name="Jackson S.A."/>
            <person name="Sutton T.D.S."/>
            <person name="Dobson A.D.W."/>
            <person name="Rama T."/>
        </authorList>
    </citation>
    <scope>NUCLEOTIDE SEQUENCE</scope>
    <source>
        <strain evidence="3">TRa3180A</strain>
    </source>
</reference>
<accession>A0A9P7ZC35</accession>
<evidence type="ECO:0000313" key="4">
    <source>
        <dbReference type="Proteomes" id="UP000887226"/>
    </source>
</evidence>
<evidence type="ECO:0000256" key="1">
    <source>
        <dbReference type="SAM" id="MobiDB-lite"/>
    </source>
</evidence>
<dbReference type="AlphaFoldDB" id="A0A9P7ZC35"/>
<keyword evidence="4" id="KW-1185">Reference proteome</keyword>
<gene>
    <name evidence="3" type="ORF">BJ878DRAFT_485512</name>
</gene>
<evidence type="ECO:0000256" key="2">
    <source>
        <dbReference type="SAM" id="Phobius"/>
    </source>
</evidence>
<keyword evidence="2" id="KW-0812">Transmembrane</keyword>
<keyword evidence="2" id="KW-0472">Membrane</keyword>
<feature type="region of interest" description="Disordered" evidence="1">
    <location>
        <begin position="50"/>
        <end position="73"/>
    </location>
</feature>
<proteinExistence type="predicted"/>
<organism evidence="3 4">
    <name type="scientific">Calycina marina</name>
    <dbReference type="NCBI Taxonomy" id="1763456"/>
    <lineage>
        <taxon>Eukaryota</taxon>
        <taxon>Fungi</taxon>
        <taxon>Dikarya</taxon>
        <taxon>Ascomycota</taxon>
        <taxon>Pezizomycotina</taxon>
        <taxon>Leotiomycetes</taxon>
        <taxon>Helotiales</taxon>
        <taxon>Pezizellaceae</taxon>
        <taxon>Calycina</taxon>
    </lineage>
</organism>
<comment type="caution">
    <text evidence="3">The sequence shown here is derived from an EMBL/GenBank/DDBJ whole genome shotgun (WGS) entry which is preliminary data.</text>
</comment>
<feature type="transmembrane region" description="Helical" evidence="2">
    <location>
        <begin position="12"/>
        <end position="44"/>
    </location>
</feature>
<feature type="compositionally biased region" description="Polar residues" evidence="1">
    <location>
        <begin position="52"/>
        <end position="73"/>
    </location>
</feature>
<dbReference type="EMBL" id="MU253739">
    <property type="protein sequence ID" value="KAG9249097.1"/>
    <property type="molecule type" value="Genomic_DNA"/>
</dbReference>